<dbReference type="SMART" id="SM00214">
    <property type="entry name" value="VWC"/>
    <property type="match status" value="4"/>
</dbReference>
<keyword evidence="7" id="KW-1185">Reference proteome</keyword>
<dbReference type="PROSITE" id="PS50184">
    <property type="entry name" value="VWFC_2"/>
    <property type="match status" value="1"/>
</dbReference>
<dbReference type="Gene3D" id="6.20.200.20">
    <property type="match status" value="2"/>
</dbReference>
<keyword evidence="3" id="KW-0732">Signal</keyword>
<dbReference type="PANTHER" id="PTHR46698:SF3">
    <property type="entry name" value="TENECTIN ISOFORM 1-RELATED"/>
    <property type="match status" value="1"/>
</dbReference>
<dbReference type="InterPro" id="IPR001007">
    <property type="entry name" value="VWF_dom"/>
</dbReference>
<evidence type="ECO:0000313" key="7">
    <source>
        <dbReference type="Proteomes" id="UP000838878"/>
    </source>
</evidence>
<evidence type="ECO:0000256" key="3">
    <source>
        <dbReference type="ARBA" id="ARBA00022729"/>
    </source>
</evidence>
<sequence>MYEGRWYSPGSAVRTREACLQCVCAQGALSCRRRACAPLPEPPPRCHIMQRKGDCCPELRCPDDLKHLELIAAARLDDSDIDTPSSIGHACVEGGVVYAAGSAMTGGVACEQCFCLGGVRRCVRPACLPPPPGCKARAAAGACCPQRYYCEHTSSADMPLGGRNSNDCIAPDGKWAYEGERVQVAEAAECMQCFCLRGAVRCQRLSCAPALRGCRPLLRHGECCPHQYQCEPRNNGTRAPNLHLQHQNTLIALADEDRSFHTSKSNKRETTIREPTTHKSTSAVTVTKEQPVTTVKEKRKTDETIPDSNLKSEKSYTATLETIQTTVSNDISTTMVTESTINDEITTTEQPEGSVKIIINGTINCTTELSSTSLMLNVSDPDIWIKSEAQPRIPIINSIEVESETYSPNDIITERNSGEFDENETFTINVTSSLRSNTTQSTTLATSTPPPKTVPPLLLGSVNISKVKKDEYDYDYPEPTLPPSLPNLKIIPFVAADAVVDEDISSKESQDYPLLETDEKFPIYYPSKDTKQSFAMRKDDVYNPTQYPVFVSKKIETIQYPSPTHEEDDVNIAYASITDDAPSRPVHEYTVSTSMGNSAKINNNIERKPTVSTKFEMDSPSVNLFSPPIETEGGFIPKGPEIIDEYYSVYQSTSQTPIIPHLTTSMQLEPKDECTTSDGRRVPEGESINVACSICSCAWGTLHCAPRPCTTPPGCERRAAVASTADLCCGELICERRNITTLSPFIATQHIAISLNESKVPIENDKEIIAFTQPEIETTTASDLIKNYTTTDEESVNQDIIKNYASTNLTQITFTEKPTQITTIKDEELSHNGNHSAEYDEEEEDEGFSFGSVLQLLLSETYETTTGTPKRKSTTTTEAPKTTVTIPSTKKFYTAPDNMFIPVTHRYPIPPKKLYPQNTVNRIDHLLLGEPTVIRKTTPRTTTIYKPVITTRKTFTTTKTTSRPITTKIVEITSKDGFQQTADLRPPHNFLTNLSLGLPKLAGCNIYGRMYRVGRIIAELSSPCQECKCTEVGVQCRSLNC</sequence>
<organism evidence="6 7">
    <name type="scientific">Brenthis ino</name>
    <name type="common">lesser marbled fritillary</name>
    <dbReference type="NCBI Taxonomy" id="405034"/>
    <lineage>
        <taxon>Eukaryota</taxon>
        <taxon>Metazoa</taxon>
        <taxon>Ecdysozoa</taxon>
        <taxon>Arthropoda</taxon>
        <taxon>Hexapoda</taxon>
        <taxon>Insecta</taxon>
        <taxon>Pterygota</taxon>
        <taxon>Neoptera</taxon>
        <taxon>Endopterygota</taxon>
        <taxon>Lepidoptera</taxon>
        <taxon>Glossata</taxon>
        <taxon>Ditrysia</taxon>
        <taxon>Papilionoidea</taxon>
        <taxon>Nymphalidae</taxon>
        <taxon>Heliconiinae</taxon>
        <taxon>Argynnini</taxon>
        <taxon>Brenthis</taxon>
    </lineage>
</organism>
<dbReference type="OrthoDB" id="7482456at2759"/>
<dbReference type="PANTHER" id="PTHR46698">
    <property type="entry name" value="CROSSVEINLESS 2"/>
    <property type="match status" value="1"/>
</dbReference>
<keyword evidence="2" id="KW-0964">Secreted</keyword>
<proteinExistence type="predicted"/>
<dbReference type="InterPro" id="IPR052424">
    <property type="entry name" value="Kielin_Chordin-BMP_Reg"/>
</dbReference>
<evidence type="ECO:0000256" key="4">
    <source>
        <dbReference type="SAM" id="MobiDB-lite"/>
    </source>
</evidence>
<evidence type="ECO:0000256" key="1">
    <source>
        <dbReference type="ARBA" id="ARBA00004613"/>
    </source>
</evidence>
<dbReference type="PROSITE" id="PS51257">
    <property type="entry name" value="PROKAR_LIPOPROTEIN"/>
    <property type="match status" value="1"/>
</dbReference>
<feature type="region of interest" description="Disordered" evidence="4">
    <location>
        <begin position="260"/>
        <end position="285"/>
    </location>
</feature>
<reference evidence="6" key="1">
    <citation type="submission" date="2021-12" db="EMBL/GenBank/DDBJ databases">
        <authorList>
            <person name="Martin H S."/>
        </authorList>
    </citation>
    <scope>NUCLEOTIDE SEQUENCE</scope>
</reference>
<feature type="compositionally biased region" description="Basic and acidic residues" evidence="4">
    <location>
        <begin position="260"/>
        <end position="277"/>
    </location>
</feature>
<accession>A0A8J9UEL5</accession>
<dbReference type="Proteomes" id="UP000838878">
    <property type="component" value="Chromosome 13"/>
</dbReference>
<name>A0A8J9UEL5_9NEOP</name>
<dbReference type="EMBL" id="OV170233">
    <property type="protein sequence ID" value="CAH0718672.1"/>
    <property type="molecule type" value="Genomic_DNA"/>
</dbReference>
<feature type="domain" description="VWFC" evidence="5">
    <location>
        <begin position="672"/>
        <end position="735"/>
    </location>
</feature>
<dbReference type="AlphaFoldDB" id="A0A8J9UEL5"/>
<dbReference type="SUPFAM" id="SSF57603">
    <property type="entry name" value="FnI-like domain"/>
    <property type="match status" value="3"/>
</dbReference>
<protein>
    <recommendedName>
        <fullName evidence="5">VWFC domain-containing protein</fullName>
    </recommendedName>
</protein>
<feature type="non-terminal residue" evidence="6">
    <location>
        <position position="1041"/>
    </location>
</feature>
<evidence type="ECO:0000313" key="6">
    <source>
        <dbReference type="EMBL" id="CAH0718672.1"/>
    </source>
</evidence>
<evidence type="ECO:0000256" key="2">
    <source>
        <dbReference type="ARBA" id="ARBA00022525"/>
    </source>
</evidence>
<gene>
    <name evidence="6" type="ORF">BINO364_LOCUS5112</name>
</gene>
<comment type="subcellular location">
    <subcellularLocation>
        <location evidence="1">Secreted</location>
    </subcellularLocation>
</comment>
<dbReference type="GO" id="GO:0005576">
    <property type="term" value="C:extracellular region"/>
    <property type="evidence" value="ECO:0007669"/>
    <property type="project" value="UniProtKB-SubCell"/>
</dbReference>
<evidence type="ECO:0000259" key="5">
    <source>
        <dbReference type="PROSITE" id="PS50184"/>
    </source>
</evidence>